<name>N1UP41_9MICC</name>
<dbReference type="EMBL" id="ANPE02000331">
    <property type="protein sequence ID" value="EMY32181.1"/>
    <property type="molecule type" value="Genomic_DNA"/>
</dbReference>
<evidence type="ECO:0000313" key="4">
    <source>
        <dbReference type="EMBL" id="EMY32181.1"/>
    </source>
</evidence>
<evidence type="ECO:0000256" key="2">
    <source>
        <dbReference type="ARBA" id="ARBA00022777"/>
    </source>
</evidence>
<dbReference type="PANTHER" id="PTHR46969:SF1">
    <property type="entry name" value="BIFUNCTIONAL PROTEIN HLDE"/>
    <property type="match status" value="1"/>
</dbReference>
<keyword evidence="5" id="KW-1185">Reference proteome</keyword>
<sequence length="152" mass="15901">MNTPFAGISGLAAWLPERLAAAAPQVTVVGDVMLDGWFSGRIDRFCREAPAPVVDLAHRDYAPGGAANTAMNLAALGARVRIVGLAGRDEAGSRLRGLLAAAGVDTAGLVEHPEVMTTTKYRVIGGDQIMLRMDERTPRPPDDALAQLAAAV</sequence>
<keyword evidence="1 4" id="KW-0808">Transferase</keyword>
<organism evidence="4 5">
    <name type="scientific">Arthrobacter crystallopoietes BAB-32</name>
    <dbReference type="NCBI Taxonomy" id="1246476"/>
    <lineage>
        <taxon>Bacteria</taxon>
        <taxon>Bacillati</taxon>
        <taxon>Actinomycetota</taxon>
        <taxon>Actinomycetes</taxon>
        <taxon>Micrococcales</taxon>
        <taxon>Micrococcaceae</taxon>
        <taxon>Crystallibacter</taxon>
    </lineage>
</organism>
<keyword evidence="4" id="KW-0548">Nucleotidyltransferase</keyword>
<dbReference type="RefSeq" id="WP_005275508.1">
    <property type="nucleotide sequence ID" value="NZ_ANPE02000331.1"/>
</dbReference>
<dbReference type="InterPro" id="IPR011611">
    <property type="entry name" value="PfkB_dom"/>
</dbReference>
<dbReference type="InterPro" id="IPR002173">
    <property type="entry name" value="Carboh/pur_kinase_PfkB_CS"/>
</dbReference>
<keyword evidence="2 4" id="KW-0418">Kinase</keyword>
<proteinExistence type="predicted"/>
<dbReference type="InterPro" id="IPR029056">
    <property type="entry name" value="Ribokinase-like"/>
</dbReference>
<dbReference type="GO" id="GO:0033785">
    <property type="term" value="F:heptose 7-phosphate kinase activity"/>
    <property type="evidence" value="ECO:0007669"/>
    <property type="project" value="TreeGrafter"/>
</dbReference>
<evidence type="ECO:0000259" key="3">
    <source>
        <dbReference type="Pfam" id="PF00294"/>
    </source>
</evidence>
<dbReference type="GO" id="GO:0005829">
    <property type="term" value="C:cytosol"/>
    <property type="evidence" value="ECO:0007669"/>
    <property type="project" value="TreeGrafter"/>
</dbReference>
<dbReference type="PROSITE" id="PS00583">
    <property type="entry name" value="PFKB_KINASES_1"/>
    <property type="match status" value="1"/>
</dbReference>
<dbReference type="GO" id="GO:0033786">
    <property type="term" value="F:heptose-1-phosphate adenylyltransferase activity"/>
    <property type="evidence" value="ECO:0007669"/>
    <property type="project" value="TreeGrafter"/>
</dbReference>
<protein>
    <submittedName>
        <fullName evidence="4">Bifunctional D-beta-D-heptose 7-phosphate kinase/D-beta-D-heptose 1-phosphate adenylyltransferase HldE</fullName>
    </submittedName>
</protein>
<comment type="caution">
    <text evidence="4">The sequence shown here is derived from an EMBL/GenBank/DDBJ whole genome shotgun (WGS) entry which is preliminary data.</text>
</comment>
<gene>
    <name evidence="4" type="ORF">D477_021483</name>
</gene>
<accession>N1UP41</accession>
<reference evidence="4 5" key="1">
    <citation type="journal article" date="2013" name="Genome Announc.">
        <title>Draft Genome Sequence of Arthrobacter crystallopoietes Strain BAB-32, Revealing Genes for Bioremediation.</title>
        <authorList>
            <person name="Joshi M.N."/>
            <person name="Pandit A.S."/>
            <person name="Sharma A."/>
            <person name="Pandya R.V."/>
            <person name="Desai S.M."/>
            <person name="Saxena A.K."/>
            <person name="Bagatharia S.B."/>
        </authorList>
    </citation>
    <scope>NUCLEOTIDE SEQUENCE [LARGE SCALE GENOMIC DNA]</scope>
    <source>
        <strain evidence="4 5">BAB-32</strain>
    </source>
</reference>
<evidence type="ECO:0000313" key="5">
    <source>
        <dbReference type="Proteomes" id="UP000010729"/>
    </source>
</evidence>
<evidence type="ECO:0000256" key="1">
    <source>
        <dbReference type="ARBA" id="ARBA00022679"/>
    </source>
</evidence>
<dbReference type="PANTHER" id="PTHR46969">
    <property type="entry name" value="BIFUNCTIONAL PROTEIN HLDE"/>
    <property type="match status" value="1"/>
</dbReference>
<dbReference type="Proteomes" id="UP000010729">
    <property type="component" value="Unassembled WGS sequence"/>
</dbReference>
<feature type="domain" description="Carbohydrate kinase PfkB" evidence="3">
    <location>
        <begin position="26"/>
        <end position="127"/>
    </location>
</feature>
<dbReference type="Gene3D" id="3.40.1190.20">
    <property type="match status" value="1"/>
</dbReference>
<dbReference type="Pfam" id="PF00294">
    <property type="entry name" value="PfkB"/>
    <property type="match status" value="1"/>
</dbReference>
<dbReference type="SUPFAM" id="SSF53613">
    <property type="entry name" value="Ribokinase-like"/>
    <property type="match status" value="1"/>
</dbReference>
<feature type="non-terminal residue" evidence="4">
    <location>
        <position position="152"/>
    </location>
</feature>
<dbReference type="AlphaFoldDB" id="N1UP41"/>